<dbReference type="WBParaSite" id="snap_masked-unitig_32771-processed-gene-0.0-mRNA-1">
    <property type="protein sequence ID" value="snap_masked-unitig_32771-processed-gene-0.0-mRNA-1"/>
    <property type="gene ID" value="snap_masked-unitig_32771-processed-gene-0.0"/>
</dbReference>
<name>A0A1I8JPX6_9PLAT</name>
<protein>
    <submittedName>
        <fullName evidence="2">HTH La-type RNA-binding domain-containing protein</fullName>
    </submittedName>
</protein>
<evidence type="ECO:0000313" key="2">
    <source>
        <dbReference type="WBParaSite" id="snap_masked-unitig_32771-processed-gene-0.0-mRNA-1"/>
    </source>
</evidence>
<dbReference type="Proteomes" id="UP000095280">
    <property type="component" value="Unplaced"/>
</dbReference>
<evidence type="ECO:0000313" key="1">
    <source>
        <dbReference type="Proteomes" id="UP000095280"/>
    </source>
</evidence>
<dbReference type="AlphaFoldDB" id="A0A1I8JPX6"/>
<reference evidence="2" key="1">
    <citation type="submission" date="2016-11" db="UniProtKB">
        <authorList>
            <consortium name="WormBaseParasite"/>
        </authorList>
    </citation>
    <scope>IDENTIFICATION</scope>
</reference>
<accession>A0A1I8JPX6</accession>
<sequence length="627" mass="68499">RDSERALEARKLAAASSRLSLQLCKKGLRTVTIDSSRSECNEALLPAGRAAVYLRGDHQSKRAPTLPVKFCFKFNEKRSSNFLPCHISEAFQLQLTPIRNYFYVNFDALMKTLQLEFGLSSPSSRAALIGMLTTCERLGLFCAGRSVPMQAATDRAERSGASASLINPTHRNFLAPILRLRDRPDFDHLARSPRHVHLQSSLRTGQVGFVEGQVGQAAAGELLTRKKAPPAAAGARESVWWQRERRQARPMAIPTAVPVPGIADRVRLASVESRRAPLMGNCCLLAAECDNDGLSHVTVHRRLAHQRPCLVNKVYVTKRRRFALHADPRELEAVNRAKRRTVPPAYGVAAVVHGRNGGDPLLAVAAALGHDPRHRVPPCPARSAATSLRLLNCGHQALLRHGRRVARVMPLATGAPREFLREAGRSRHLPVADFAEIMPSGPSCLAVARAWRSKSQVEGSRAVGLRIPAAAAAAPVGGAGAKSRRSRASRFSCCSLAPKSSKALRIRSLEVHMACMQFSVLQSAGSGIQVPAHPSSRRCRSRTAAAAELGPSTRHCSSWWLETRCRLAQDRCPEDPPDCASRHPSGSMLRRRKFHGIAGWCDFRVCLALDRLCLRGRLCAQPIESSA</sequence>
<keyword evidence="1" id="KW-1185">Reference proteome</keyword>
<organism evidence="1 2">
    <name type="scientific">Macrostomum lignano</name>
    <dbReference type="NCBI Taxonomy" id="282301"/>
    <lineage>
        <taxon>Eukaryota</taxon>
        <taxon>Metazoa</taxon>
        <taxon>Spiralia</taxon>
        <taxon>Lophotrochozoa</taxon>
        <taxon>Platyhelminthes</taxon>
        <taxon>Rhabditophora</taxon>
        <taxon>Macrostomorpha</taxon>
        <taxon>Macrostomida</taxon>
        <taxon>Macrostomidae</taxon>
        <taxon>Macrostomum</taxon>
    </lineage>
</organism>
<proteinExistence type="predicted"/>